<organism evidence="3 4">
    <name type="scientific">candidate division WWE3 bacterium GW2011_GWC1_41_7</name>
    <dbReference type="NCBI Taxonomy" id="1619119"/>
    <lineage>
        <taxon>Bacteria</taxon>
        <taxon>Katanobacteria</taxon>
    </lineage>
</organism>
<protein>
    <submittedName>
        <fullName evidence="3">Putative glycosyltransferase</fullName>
    </submittedName>
</protein>
<sequence>MKITYVLNSGNPGGMEQHVLDLVKVMNDQLNRVYVWCREGEISQWYEEAGAEVHITEIGFDIDPIFIYRFAAFLKRENIDIVHAHELKSVVNALIAGKLAGVPVLVTHTHTPISTWQISPIKKKLNTIFYSLFINLFSGMEIALTESRKRIKKNEGINEDKIKVIHNALDLEKFKVPLDHHERFRKTMHQRYGIPENAFVFGNVSRLTEEKGHMTLIEGFDKFLNYALPDKNNIYLLIAGGGKLEEQVTKLISEKGLERKIKVSGKFPADDLVKFYSSFDAFVFPSLAEGFGIVLIEAMYSGLPIVCSDLEVLQEVGGSTVFYFEAGNAEDLAGKMLSLYQKKEHVGKLTNNAVQRVEKLFTLEKFGDAYNALYHGLLEEHK</sequence>
<feature type="domain" description="Glycosyltransferase subfamily 4-like N-terminal" evidence="2">
    <location>
        <begin position="12"/>
        <end position="173"/>
    </location>
</feature>
<evidence type="ECO:0000259" key="1">
    <source>
        <dbReference type="Pfam" id="PF00534"/>
    </source>
</evidence>
<dbReference type="InterPro" id="IPR001296">
    <property type="entry name" value="Glyco_trans_1"/>
</dbReference>
<evidence type="ECO:0000313" key="4">
    <source>
        <dbReference type="Proteomes" id="UP000034507"/>
    </source>
</evidence>
<dbReference type="SUPFAM" id="SSF53756">
    <property type="entry name" value="UDP-Glycosyltransferase/glycogen phosphorylase"/>
    <property type="match status" value="1"/>
</dbReference>
<keyword evidence="3" id="KW-0808">Transferase</keyword>
<dbReference type="Pfam" id="PF00534">
    <property type="entry name" value="Glycos_transf_1"/>
    <property type="match status" value="1"/>
</dbReference>
<dbReference type="InterPro" id="IPR050194">
    <property type="entry name" value="Glycosyltransferase_grp1"/>
</dbReference>
<comment type="caution">
    <text evidence="3">The sequence shown here is derived from an EMBL/GenBank/DDBJ whole genome shotgun (WGS) entry which is preliminary data.</text>
</comment>
<proteinExistence type="predicted"/>
<feature type="domain" description="Glycosyl transferase family 1" evidence="1">
    <location>
        <begin position="185"/>
        <end position="354"/>
    </location>
</feature>
<dbReference type="CDD" id="cd03801">
    <property type="entry name" value="GT4_PimA-like"/>
    <property type="match status" value="1"/>
</dbReference>
<dbReference type="PANTHER" id="PTHR45947">
    <property type="entry name" value="SULFOQUINOVOSYL TRANSFERASE SQD2"/>
    <property type="match status" value="1"/>
</dbReference>
<dbReference type="Proteomes" id="UP000034507">
    <property type="component" value="Unassembled WGS sequence"/>
</dbReference>
<dbReference type="PANTHER" id="PTHR45947:SF3">
    <property type="entry name" value="SULFOQUINOVOSYL TRANSFERASE SQD2"/>
    <property type="match status" value="1"/>
</dbReference>
<dbReference type="GO" id="GO:0016757">
    <property type="term" value="F:glycosyltransferase activity"/>
    <property type="evidence" value="ECO:0007669"/>
    <property type="project" value="InterPro"/>
</dbReference>
<dbReference type="EMBL" id="LCBX01000008">
    <property type="protein sequence ID" value="KKS21097.1"/>
    <property type="molecule type" value="Genomic_DNA"/>
</dbReference>
<reference evidence="3 4" key="1">
    <citation type="journal article" date="2015" name="Nature">
        <title>rRNA introns, odd ribosomes, and small enigmatic genomes across a large radiation of phyla.</title>
        <authorList>
            <person name="Brown C.T."/>
            <person name="Hug L.A."/>
            <person name="Thomas B.C."/>
            <person name="Sharon I."/>
            <person name="Castelle C.J."/>
            <person name="Singh A."/>
            <person name="Wilkins M.J."/>
            <person name="Williams K.H."/>
            <person name="Banfield J.F."/>
        </authorList>
    </citation>
    <scope>NUCLEOTIDE SEQUENCE [LARGE SCALE GENOMIC DNA]</scope>
</reference>
<dbReference type="Pfam" id="PF13439">
    <property type="entry name" value="Glyco_transf_4"/>
    <property type="match status" value="1"/>
</dbReference>
<evidence type="ECO:0000313" key="3">
    <source>
        <dbReference type="EMBL" id="KKS21097.1"/>
    </source>
</evidence>
<dbReference type="Gene3D" id="3.40.50.2000">
    <property type="entry name" value="Glycogen Phosphorylase B"/>
    <property type="match status" value="2"/>
</dbReference>
<name>A0A0G0X9P9_UNCKA</name>
<accession>A0A0G0X9P9</accession>
<evidence type="ECO:0000259" key="2">
    <source>
        <dbReference type="Pfam" id="PF13439"/>
    </source>
</evidence>
<gene>
    <name evidence="3" type="ORF">UU77_C0008G0014</name>
</gene>
<dbReference type="InterPro" id="IPR028098">
    <property type="entry name" value="Glyco_trans_4-like_N"/>
</dbReference>
<dbReference type="AlphaFoldDB" id="A0A0G0X9P9"/>